<evidence type="ECO:0000256" key="3">
    <source>
        <dbReference type="ARBA" id="ARBA00022603"/>
    </source>
</evidence>
<dbReference type="Gene3D" id="1.10.8.100">
    <property type="entry name" value="Ribosomal RNA adenine dimethylase-like, domain 2"/>
    <property type="match status" value="1"/>
</dbReference>
<dbReference type="GO" id="GO:0052908">
    <property type="term" value="F:16S rRNA (adenine(1518)-N(6)/adenine(1519)-N(6))-dimethyltransferase activity"/>
    <property type="evidence" value="ECO:0007669"/>
    <property type="project" value="UniProtKB-EC"/>
</dbReference>
<feature type="binding site" evidence="7 8">
    <location>
        <position position="30"/>
    </location>
    <ligand>
        <name>S-adenosyl-L-methionine</name>
        <dbReference type="ChEBI" id="CHEBI:59789"/>
    </ligand>
</feature>
<feature type="binding site" evidence="7 8">
    <location>
        <position position="99"/>
    </location>
    <ligand>
        <name>S-adenosyl-L-methionine</name>
        <dbReference type="ChEBI" id="CHEBI:59789"/>
    </ligand>
</feature>
<keyword evidence="5 7" id="KW-0949">S-adenosyl-L-methionine</keyword>
<comment type="caution">
    <text evidence="10">The sequence shown here is derived from an EMBL/GenBank/DDBJ whole genome shotgun (WGS) entry which is preliminary data.</text>
</comment>
<evidence type="ECO:0000313" key="11">
    <source>
        <dbReference type="Proteomes" id="UP001589830"/>
    </source>
</evidence>
<protein>
    <recommendedName>
        <fullName evidence="7">Ribosomal RNA small subunit methyltransferase A</fullName>
        <ecNumber evidence="7">2.1.1.182</ecNumber>
    </recommendedName>
    <alternativeName>
        <fullName evidence="7">16S rRNA (adenine(1518)-N(6)/adenine(1519)-N(6))-dimethyltransferase</fullName>
    </alternativeName>
    <alternativeName>
        <fullName evidence="7">16S rRNA dimethyladenosine transferase</fullName>
    </alternativeName>
    <alternativeName>
        <fullName evidence="7">16S rRNA dimethylase</fullName>
    </alternativeName>
    <alternativeName>
        <fullName evidence="7">S-adenosylmethionine-6-N', N'-adenosyl(rRNA) dimethyltransferase</fullName>
    </alternativeName>
</protein>
<dbReference type="SUPFAM" id="SSF53335">
    <property type="entry name" value="S-adenosyl-L-methionine-dependent methyltransferases"/>
    <property type="match status" value="1"/>
</dbReference>
<feature type="binding site" evidence="7 8">
    <location>
        <position position="75"/>
    </location>
    <ligand>
        <name>S-adenosyl-L-methionine</name>
        <dbReference type="ChEBI" id="CHEBI:59789"/>
    </ligand>
</feature>
<dbReference type="PROSITE" id="PS51689">
    <property type="entry name" value="SAM_RNA_A_N6_MT"/>
    <property type="match status" value="1"/>
</dbReference>
<evidence type="ECO:0000256" key="2">
    <source>
        <dbReference type="ARBA" id="ARBA00022552"/>
    </source>
</evidence>
<sequence>MDKLTSPQGVRALLERHGLFADKRFGQNFLVSEAHLRRIVEAARPFTGPVFEVGPGLGVLTRALLEAGAEVTAIEKDLRLKPVLEETLSGFPLKLVFQDALLYPWEEVPEGSLLVANLPYHIATPLITRLLKTGRFARLVFLVQKEVAERMTARPGTPAYGVLSLRVAHHARAERLFDLPPGAFFPPPKVWSSLVRLTPTGAPDDPGLFRLVEAAFGKRRKTLKNALVAAGYPREKVEEALAALGLPESVRGEALPLAQFRRLKELLYTPE</sequence>
<keyword evidence="3 7" id="KW-0489">Methyltransferase</keyword>
<dbReference type="Gene3D" id="3.40.50.150">
    <property type="entry name" value="Vaccinia Virus protein VP39"/>
    <property type="match status" value="1"/>
</dbReference>
<evidence type="ECO:0000259" key="9">
    <source>
        <dbReference type="SMART" id="SM00650"/>
    </source>
</evidence>
<evidence type="ECO:0000256" key="4">
    <source>
        <dbReference type="ARBA" id="ARBA00022679"/>
    </source>
</evidence>
<dbReference type="RefSeq" id="WP_188847087.1">
    <property type="nucleotide sequence ID" value="NZ_BMPJ01000009.1"/>
</dbReference>
<dbReference type="EC" id="2.1.1.182" evidence="7"/>
<dbReference type="InterPro" id="IPR011530">
    <property type="entry name" value="rRNA_adenine_dimethylase"/>
</dbReference>
<evidence type="ECO:0000256" key="6">
    <source>
        <dbReference type="ARBA" id="ARBA00022884"/>
    </source>
</evidence>
<dbReference type="PANTHER" id="PTHR11727:SF7">
    <property type="entry name" value="DIMETHYLADENOSINE TRANSFERASE-RELATED"/>
    <property type="match status" value="1"/>
</dbReference>
<keyword evidence="6 7" id="KW-0694">RNA-binding</keyword>
<keyword evidence="1 7" id="KW-0963">Cytoplasm</keyword>
<organism evidence="10 11">
    <name type="scientific">Thermus composti</name>
    <dbReference type="NCBI Taxonomy" id="532059"/>
    <lineage>
        <taxon>Bacteria</taxon>
        <taxon>Thermotogati</taxon>
        <taxon>Deinococcota</taxon>
        <taxon>Deinococci</taxon>
        <taxon>Thermales</taxon>
        <taxon>Thermaceae</taxon>
        <taxon>Thermus</taxon>
    </lineage>
</organism>
<dbReference type="HAMAP" id="MF_00607">
    <property type="entry name" value="16SrRNA_methyltr_A"/>
    <property type="match status" value="1"/>
</dbReference>
<dbReference type="InterPro" id="IPR001737">
    <property type="entry name" value="KsgA/Erm"/>
</dbReference>
<dbReference type="CDD" id="cd02440">
    <property type="entry name" value="AdoMet_MTases"/>
    <property type="match status" value="1"/>
</dbReference>
<feature type="binding site" evidence="7 8">
    <location>
        <position position="28"/>
    </location>
    <ligand>
        <name>S-adenosyl-L-methionine</name>
        <dbReference type="ChEBI" id="CHEBI:59789"/>
    </ligand>
</feature>
<evidence type="ECO:0000256" key="1">
    <source>
        <dbReference type="ARBA" id="ARBA00022490"/>
    </source>
</evidence>
<comment type="similarity">
    <text evidence="7">Belongs to the class I-like SAM-binding methyltransferase superfamily. rRNA adenine N(6)-methyltransferase family. RsmA subfamily.</text>
</comment>
<dbReference type="SMART" id="SM00650">
    <property type="entry name" value="rADc"/>
    <property type="match status" value="1"/>
</dbReference>
<keyword evidence="4 7" id="KW-0808">Transferase</keyword>
<dbReference type="Pfam" id="PF00398">
    <property type="entry name" value="RrnaAD"/>
    <property type="match status" value="1"/>
</dbReference>
<gene>
    <name evidence="7 10" type="primary">rsmA</name>
    <name evidence="7" type="synonym">ksgA</name>
    <name evidence="10" type="ORF">ACFFFP_07175</name>
</gene>
<evidence type="ECO:0000313" key="10">
    <source>
        <dbReference type="EMBL" id="MFC0595943.1"/>
    </source>
</evidence>
<reference evidence="10 11" key="1">
    <citation type="submission" date="2024-09" db="EMBL/GenBank/DDBJ databases">
        <authorList>
            <person name="Sun Q."/>
            <person name="Mori K."/>
        </authorList>
    </citation>
    <scope>NUCLEOTIDE SEQUENCE [LARGE SCALE GENOMIC DNA]</scope>
    <source>
        <strain evidence="10 11">NCAIM B.02340</strain>
    </source>
</reference>
<accession>A0ABV6Q3W6</accession>
<evidence type="ECO:0000256" key="5">
    <source>
        <dbReference type="ARBA" id="ARBA00022691"/>
    </source>
</evidence>
<evidence type="ECO:0000256" key="7">
    <source>
        <dbReference type="HAMAP-Rule" id="MF_00607"/>
    </source>
</evidence>
<dbReference type="PROSITE" id="PS01131">
    <property type="entry name" value="RRNA_A_DIMETH"/>
    <property type="match status" value="1"/>
</dbReference>
<feature type="binding site" evidence="7 8">
    <location>
        <position position="54"/>
    </location>
    <ligand>
        <name>S-adenosyl-L-methionine</name>
        <dbReference type="ChEBI" id="CHEBI:59789"/>
    </ligand>
</feature>
<comment type="subcellular location">
    <subcellularLocation>
        <location evidence="7">Cytoplasm</location>
    </subcellularLocation>
</comment>
<evidence type="ECO:0000256" key="8">
    <source>
        <dbReference type="PROSITE-ProRule" id="PRU01026"/>
    </source>
</evidence>
<dbReference type="NCBIfam" id="TIGR00755">
    <property type="entry name" value="ksgA"/>
    <property type="match status" value="1"/>
</dbReference>
<name>A0ABV6Q3W6_9DEIN</name>
<dbReference type="EMBL" id="JBHLTW010000033">
    <property type="protein sequence ID" value="MFC0595943.1"/>
    <property type="molecule type" value="Genomic_DNA"/>
</dbReference>
<proteinExistence type="inferred from homology"/>
<dbReference type="InterPro" id="IPR020598">
    <property type="entry name" value="rRNA_Ade_methylase_Trfase_N"/>
</dbReference>
<keyword evidence="11" id="KW-1185">Reference proteome</keyword>
<feature type="binding site" evidence="7 8">
    <location>
        <position position="117"/>
    </location>
    <ligand>
        <name>S-adenosyl-L-methionine</name>
        <dbReference type="ChEBI" id="CHEBI:59789"/>
    </ligand>
</feature>
<dbReference type="InterPro" id="IPR023165">
    <property type="entry name" value="rRNA_Ade_diMease-like_C"/>
</dbReference>
<keyword evidence="2 7" id="KW-0698">rRNA processing</keyword>
<dbReference type="Proteomes" id="UP001589830">
    <property type="component" value="Unassembled WGS sequence"/>
</dbReference>
<comment type="catalytic activity">
    <reaction evidence="7">
        <text>adenosine(1518)/adenosine(1519) in 16S rRNA + 4 S-adenosyl-L-methionine = N(6)-dimethyladenosine(1518)/N(6)-dimethyladenosine(1519) in 16S rRNA + 4 S-adenosyl-L-homocysteine + 4 H(+)</text>
        <dbReference type="Rhea" id="RHEA:19609"/>
        <dbReference type="Rhea" id="RHEA-COMP:10232"/>
        <dbReference type="Rhea" id="RHEA-COMP:10233"/>
        <dbReference type="ChEBI" id="CHEBI:15378"/>
        <dbReference type="ChEBI" id="CHEBI:57856"/>
        <dbReference type="ChEBI" id="CHEBI:59789"/>
        <dbReference type="ChEBI" id="CHEBI:74411"/>
        <dbReference type="ChEBI" id="CHEBI:74493"/>
        <dbReference type="EC" id="2.1.1.182"/>
    </reaction>
</comment>
<dbReference type="PANTHER" id="PTHR11727">
    <property type="entry name" value="DIMETHYLADENOSINE TRANSFERASE"/>
    <property type="match status" value="1"/>
</dbReference>
<dbReference type="InterPro" id="IPR029063">
    <property type="entry name" value="SAM-dependent_MTases_sf"/>
</dbReference>
<feature type="domain" description="Ribosomal RNA adenine methylase transferase N-terminal" evidence="9">
    <location>
        <begin position="35"/>
        <end position="201"/>
    </location>
</feature>
<comment type="function">
    <text evidence="7">Specifically dimethylates two adjacent adenosines (A1518 and A1519) in the loop of a conserved hairpin near the 3'-end of 16S rRNA in the 30S particle. May play a critical role in biogenesis of 30S subunits.</text>
</comment>
<dbReference type="InterPro" id="IPR020596">
    <property type="entry name" value="rRNA_Ade_Mease_Trfase_CS"/>
</dbReference>